<name>A0A2R3J1Y3_9PSED</name>
<gene>
    <name evidence="1" type="ORF">CSB93_1627</name>
</gene>
<evidence type="ECO:0000313" key="1">
    <source>
        <dbReference type="EMBL" id="AVK08190.1"/>
    </source>
</evidence>
<dbReference type="GeneID" id="77218866"/>
<dbReference type="AlphaFoldDB" id="A0A2R3J1Y3"/>
<reference evidence="1 2" key="1">
    <citation type="submission" date="2018-02" db="EMBL/GenBank/DDBJ databases">
        <title>FDA/CDC Antimicrobial Resistant Isolate Bank Genome Sequencing.</title>
        <authorList>
            <person name="Benahmed F.H."/>
            <person name="Lutgring J.D."/>
            <person name="Yoo B."/>
            <person name="Machado M."/>
            <person name="Brown A."/>
            <person name="McAllister G."/>
            <person name="Perry A."/>
            <person name="Halpin A.L."/>
            <person name="Vavikolanu K."/>
            <person name="Ott S."/>
            <person name="Zhao X."/>
            <person name="Tallon L.J."/>
            <person name="Sadzewicz L."/>
            <person name="Aluvathingal J."/>
            <person name="Nadendla S."/>
            <person name="Voskania-kordi A."/>
            <person name="Simonyan V."/>
            <person name="Patel J."/>
            <person name="Shawar R.M."/>
        </authorList>
    </citation>
    <scope>NUCLEOTIDE SEQUENCE [LARGE SCALE GENOMIC DNA]</scope>
    <source>
        <strain evidence="1 2">AR_0356</strain>
    </source>
</reference>
<organism evidence="1 2">
    <name type="scientific">Pseudomonas paraeruginosa</name>
    <dbReference type="NCBI Taxonomy" id="2994495"/>
    <lineage>
        <taxon>Bacteria</taxon>
        <taxon>Pseudomonadati</taxon>
        <taxon>Pseudomonadota</taxon>
        <taxon>Gammaproteobacteria</taxon>
        <taxon>Pseudomonadales</taxon>
        <taxon>Pseudomonadaceae</taxon>
        <taxon>Pseudomonas</taxon>
    </lineage>
</organism>
<sequence>MKVVRRWPLALWLAMTGTLADELPDGSLLQRYGVAADQLPALTAEPQPRKEKVEAPARFRLAPEQPLVTFGVKEPQDAEPTGNPSIDAMHERDRRLCRRIRQEALEKGKAPPFDSYIGCP</sequence>
<keyword evidence="2" id="KW-1185">Reference proteome</keyword>
<proteinExistence type="predicted"/>
<dbReference type="Proteomes" id="UP000238390">
    <property type="component" value="Chromosome"/>
</dbReference>
<accession>A0A2R3J1Y3</accession>
<dbReference type="RefSeq" id="WP_053816530.1">
    <property type="nucleotide sequence ID" value="NZ_CP020560.1"/>
</dbReference>
<protein>
    <submittedName>
        <fullName evidence="1">Uncharacterized protein</fullName>
    </submittedName>
</protein>
<evidence type="ECO:0000313" key="2">
    <source>
        <dbReference type="Proteomes" id="UP000238390"/>
    </source>
</evidence>
<dbReference type="EMBL" id="CP027169">
    <property type="protein sequence ID" value="AVK08190.1"/>
    <property type="molecule type" value="Genomic_DNA"/>
</dbReference>